<organism evidence="3 4">
    <name type="scientific">Prymnesium parvum</name>
    <name type="common">Toxic golden alga</name>
    <dbReference type="NCBI Taxonomy" id="97485"/>
    <lineage>
        <taxon>Eukaryota</taxon>
        <taxon>Haptista</taxon>
        <taxon>Haptophyta</taxon>
        <taxon>Prymnesiophyceae</taxon>
        <taxon>Prymnesiales</taxon>
        <taxon>Prymnesiaceae</taxon>
        <taxon>Prymnesium</taxon>
    </lineage>
</organism>
<feature type="domain" description="Cyclic nucleotide-binding" evidence="2">
    <location>
        <begin position="241"/>
        <end position="366"/>
    </location>
</feature>
<dbReference type="PANTHER" id="PTHR23011">
    <property type="entry name" value="CYCLIC NUCLEOTIDE-BINDING DOMAIN CONTAINING PROTEIN"/>
    <property type="match status" value="1"/>
</dbReference>
<dbReference type="Proteomes" id="UP001515480">
    <property type="component" value="Unassembled WGS sequence"/>
</dbReference>
<comment type="caution">
    <text evidence="3">The sequence shown here is derived from an EMBL/GenBank/DDBJ whole genome shotgun (WGS) entry which is preliminary data.</text>
</comment>
<evidence type="ECO:0000313" key="3">
    <source>
        <dbReference type="EMBL" id="KAL1524444.1"/>
    </source>
</evidence>
<sequence>MRHLSDGLSVQAPPQEEEPAGPMVLLPPPLDAEEEEEEEDLVELPARSFEQEQGAAAAAAEKQMQVTFERNPSAFAQLLEDLNSPSTSFIRSPSSSFARNSRSPDTSFVRSQEDASFARCANMSFTRSPNRKFQPFEEKKQDNPWVLKKISPDAKKRQNQFKWRVASVRAVESENAAMAADSDGTSMKKPKNAIGALMGASGVNAQGMKDHMLIRAMLKRCEERTDDDLDLLQAATSEVKFFSRLEKSQHRELCRVMLYHPLPKDTVIFKQGDYGDAFYIVFRGAVKVYVNKETSGRTTRLGSCVGVLEDGDSFGELAFMGDGKRNATIMTSIPTRLLKVEKGAYQRSLMKLHESDLTVRLKYLRRVFLFTEWEEGDLRRLGYVMTHKKVPRNTTICKQGESSDQLYFITSGTCRVLKHMTLSPTLMQMIGRTNMEIEPMMKQPIPGQDTEVVLEISKLDRFQFFGERALLAGRPREAHQSPDSLASSAVMDGGPLAGAVPAASFTKKGVHTATVVSVTDVELLVLSRSDFINHMLSRTQKQLIAYDARYYIDEAAVRRLIAQQHGWHTYKKAATDDAMSGCIVRDPSEASSDPYRPNGVKHVGRIGGLPPQPEGKLSLRPPGVSPSGLTPRPRSLLASPRNVWGDRSSPSKCKAERNEAKAHTPRSPRLSEPPRSPRALTHRDQSPIFSSWVATPRHNHAPFGAVSKVRVHPEQRNLTAATPCLPKLPKLPFQ</sequence>
<dbReference type="PANTHER" id="PTHR23011:SF28">
    <property type="entry name" value="CYCLIC NUCLEOTIDE-BINDING DOMAIN CONTAINING PROTEIN"/>
    <property type="match status" value="1"/>
</dbReference>
<dbReference type="CDD" id="cd00038">
    <property type="entry name" value="CAP_ED"/>
    <property type="match status" value="2"/>
</dbReference>
<dbReference type="PROSITE" id="PS50042">
    <property type="entry name" value="CNMP_BINDING_3"/>
    <property type="match status" value="2"/>
</dbReference>
<feature type="compositionally biased region" description="Basic and acidic residues" evidence="1">
    <location>
        <begin position="653"/>
        <end position="662"/>
    </location>
</feature>
<accession>A0AB34JQY0</accession>
<proteinExistence type="predicted"/>
<feature type="region of interest" description="Disordered" evidence="1">
    <location>
        <begin position="1"/>
        <end position="40"/>
    </location>
</feature>
<feature type="region of interest" description="Disordered" evidence="1">
    <location>
        <begin position="584"/>
        <end position="683"/>
    </location>
</feature>
<reference evidence="3 4" key="1">
    <citation type="journal article" date="2024" name="Science">
        <title>Giant polyketide synthase enzymes in the biosynthesis of giant marine polyether toxins.</title>
        <authorList>
            <person name="Fallon T.R."/>
            <person name="Shende V.V."/>
            <person name="Wierzbicki I.H."/>
            <person name="Pendleton A.L."/>
            <person name="Watervoot N.F."/>
            <person name="Auber R.P."/>
            <person name="Gonzalez D.J."/>
            <person name="Wisecaver J.H."/>
            <person name="Moore B.S."/>
        </authorList>
    </citation>
    <scope>NUCLEOTIDE SEQUENCE [LARGE SCALE GENOMIC DNA]</scope>
    <source>
        <strain evidence="3 4">12B1</strain>
    </source>
</reference>
<feature type="compositionally biased region" description="Low complexity" evidence="1">
    <location>
        <begin position="89"/>
        <end position="103"/>
    </location>
</feature>
<dbReference type="InterPro" id="IPR014710">
    <property type="entry name" value="RmlC-like_jellyroll"/>
</dbReference>
<dbReference type="AlphaFoldDB" id="A0AB34JQY0"/>
<dbReference type="InterPro" id="IPR000595">
    <property type="entry name" value="cNMP-bd_dom"/>
</dbReference>
<dbReference type="SUPFAM" id="SSF51206">
    <property type="entry name" value="cAMP-binding domain-like"/>
    <property type="match status" value="2"/>
</dbReference>
<dbReference type="Gene3D" id="2.60.120.10">
    <property type="entry name" value="Jelly Rolls"/>
    <property type="match status" value="2"/>
</dbReference>
<feature type="region of interest" description="Disordered" evidence="1">
    <location>
        <begin position="89"/>
        <end position="110"/>
    </location>
</feature>
<evidence type="ECO:0000256" key="1">
    <source>
        <dbReference type="SAM" id="MobiDB-lite"/>
    </source>
</evidence>
<evidence type="ECO:0000259" key="2">
    <source>
        <dbReference type="PROSITE" id="PS50042"/>
    </source>
</evidence>
<dbReference type="SMART" id="SM00100">
    <property type="entry name" value="cNMP"/>
    <property type="match status" value="2"/>
</dbReference>
<dbReference type="EMBL" id="JBGBPQ010000005">
    <property type="protein sequence ID" value="KAL1524444.1"/>
    <property type="molecule type" value="Genomic_DNA"/>
</dbReference>
<feature type="domain" description="Cyclic nucleotide-binding" evidence="2">
    <location>
        <begin position="369"/>
        <end position="478"/>
    </location>
</feature>
<keyword evidence="4" id="KW-1185">Reference proteome</keyword>
<protein>
    <recommendedName>
        <fullName evidence="2">Cyclic nucleotide-binding domain-containing protein</fullName>
    </recommendedName>
</protein>
<feature type="compositionally biased region" description="Acidic residues" evidence="1">
    <location>
        <begin position="31"/>
        <end position="40"/>
    </location>
</feature>
<dbReference type="PRINTS" id="PR00103">
    <property type="entry name" value="CAMPKINASE"/>
</dbReference>
<dbReference type="InterPro" id="IPR018490">
    <property type="entry name" value="cNMP-bd_dom_sf"/>
</dbReference>
<evidence type="ECO:0000313" key="4">
    <source>
        <dbReference type="Proteomes" id="UP001515480"/>
    </source>
</evidence>
<name>A0AB34JQY0_PRYPA</name>
<dbReference type="Pfam" id="PF00027">
    <property type="entry name" value="cNMP_binding"/>
    <property type="match status" value="1"/>
</dbReference>
<gene>
    <name evidence="3" type="ORF">AB1Y20_019339</name>
</gene>